<dbReference type="AlphaFoldDB" id="A0A5B0P3L7"/>
<dbReference type="PANTHER" id="PTHR43294">
    <property type="entry name" value="SODIUM/POTASSIUM-TRANSPORTING ATPASE SUBUNIT ALPHA"/>
    <property type="match status" value="1"/>
</dbReference>
<dbReference type="Gene3D" id="2.70.150.10">
    <property type="entry name" value="Calcium-transporting ATPase, cytoplasmic transduction domain A"/>
    <property type="match status" value="1"/>
</dbReference>
<dbReference type="OrthoDB" id="158672at2759"/>
<keyword evidence="4" id="KW-0547">Nucleotide-binding</keyword>
<evidence type="ECO:0000256" key="3">
    <source>
        <dbReference type="ARBA" id="ARBA00022692"/>
    </source>
</evidence>
<dbReference type="Gene3D" id="1.20.1110.10">
    <property type="entry name" value="Calcium-transporting ATPase, transmembrane domain"/>
    <property type="match status" value="2"/>
</dbReference>
<dbReference type="Gene3D" id="3.40.50.1000">
    <property type="entry name" value="HAD superfamily/HAD-like"/>
    <property type="match status" value="1"/>
</dbReference>
<keyword evidence="13" id="KW-1185">Reference proteome</keyword>
<dbReference type="GO" id="GO:0036376">
    <property type="term" value="P:sodium ion export across plasma membrane"/>
    <property type="evidence" value="ECO:0007669"/>
    <property type="project" value="TreeGrafter"/>
</dbReference>
<evidence type="ECO:0000256" key="8">
    <source>
        <dbReference type="ARBA" id="ARBA00023136"/>
    </source>
</evidence>
<dbReference type="SMART" id="SM00831">
    <property type="entry name" value="Cation_ATPase_N"/>
    <property type="match status" value="1"/>
</dbReference>
<dbReference type="InterPro" id="IPR059000">
    <property type="entry name" value="ATPase_P-type_domA"/>
</dbReference>
<dbReference type="InterPro" id="IPR036412">
    <property type="entry name" value="HAD-like_sf"/>
</dbReference>
<keyword evidence="7 10" id="KW-1133">Transmembrane helix</keyword>
<gene>
    <name evidence="12" type="ORF">PGT21_000762</name>
</gene>
<dbReference type="InterPro" id="IPR050510">
    <property type="entry name" value="Cation_transp_ATPase_P-type"/>
</dbReference>
<dbReference type="GO" id="GO:0006883">
    <property type="term" value="P:intracellular sodium ion homeostasis"/>
    <property type="evidence" value="ECO:0007669"/>
    <property type="project" value="TreeGrafter"/>
</dbReference>
<dbReference type="GO" id="GO:0016887">
    <property type="term" value="F:ATP hydrolysis activity"/>
    <property type="evidence" value="ECO:0007669"/>
    <property type="project" value="InterPro"/>
</dbReference>
<evidence type="ECO:0000313" key="12">
    <source>
        <dbReference type="EMBL" id="KAA1095546.1"/>
    </source>
</evidence>
<dbReference type="Proteomes" id="UP000324748">
    <property type="component" value="Unassembled WGS sequence"/>
</dbReference>
<evidence type="ECO:0000256" key="4">
    <source>
        <dbReference type="ARBA" id="ARBA00022741"/>
    </source>
</evidence>
<feature type="compositionally biased region" description="Polar residues" evidence="9">
    <location>
        <begin position="20"/>
        <end position="30"/>
    </location>
</feature>
<feature type="transmembrane region" description="Helical" evidence="10">
    <location>
        <begin position="1024"/>
        <end position="1044"/>
    </location>
</feature>
<feature type="domain" description="Cation-transporting P-type ATPase N-terminal" evidence="11">
    <location>
        <begin position="89"/>
        <end position="170"/>
    </location>
</feature>
<dbReference type="GO" id="GO:0005886">
    <property type="term" value="C:plasma membrane"/>
    <property type="evidence" value="ECO:0007669"/>
    <property type="project" value="UniProtKB-SubCell"/>
</dbReference>
<dbReference type="InterPro" id="IPR008250">
    <property type="entry name" value="ATPase_P-typ_transduc_dom_A_sf"/>
</dbReference>
<organism evidence="12 13">
    <name type="scientific">Puccinia graminis f. sp. tritici</name>
    <dbReference type="NCBI Taxonomy" id="56615"/>
    <lineage>
        <taxon>Eukaryota</taxon>
        <taxon>Fungi</taxon>
        <taxon>Dikarya</taxon>
        <taxon>Basidiomycota</taxon>
        <taxon>Pucciniomycotina</taxon>
        <taxon>Pucciniomycetes</taxon>
        <taxon>Pucciniales</taxon>
        <taxon>Pucciniaceae</taxon>
        <taxon>Puccinia</taxon>
    </lineage>
</organism>
<feature type="transmembrane region" description="Helical" evidence="10">
    <location>
        <begin position="1056"/>
        <end position="1075"/>
    </location>
</feature>
<dbReference type="SUPFAM" id="SSF56784">
    <property type="entry name" value="HAD-like"/>
    <property type="match status" value="1"/>
</dbReference>
<dbReference type="InterPro" id="IPR001757">
    <property type="entry name" value="P_typ_ATPase"/>
</dbReference>
<feature type="compositionally biased region" description="Basic and acidic residues" evidence="9">
    <location>
        <begin position="1"/>
        <end position="19"/>
    </location>
</feature>
<dbReference type="SUPFAM" id="SSF81653">
    <property type="entry name" value="Calcium ATPase, transduction domain A"/>
    <property type="match status" value="1"/>
</dbReference>
<feature type="transmembrane region" description="Helical" evidence="10">
    <location>
        <begin position="181"/>
        <end position="199"/>
    </location>
</feature>
<dbReference type="InterPro" id="IPR023214">
    <property type="entry name" value="HAD_sf"/>
</dbReference>
<evidence type="ECO:0000259" key="11">
    <source>
        <dbReference type="SMART" id="SM00831"/>
    </source>
</evidence>
<dbReference type="GO" id="GO:1990573">
    <property type="term" value="P:potassium ion import across plasma membrane"/>
    <property type="evidence" value="ECO:0007669"/>
    <property type="project" value="TreeGrafter"/>
</dbReference>
<dbReference type="GO" id="GO:0005524">
    <property type="term" value="F:ATP binding"/>
    <property type="evidence" value="ECO:0007669"/>
    <property type="project" value="UniProtKB-KW"/>
</dbReference>
<dbReference type="PANTHER" id="PTHR43294:SF21">
    <property type="entry name" value="CATION TRANSPORTING ATPASE"/>
    <property type="match status" value="1"/>
</dbReference>
<evidence type="ECO:0000256" key="2">
    <source>
        <dbReference type="ARBA" id="ARBA00022475"/>
    </source>
</evidence>
<dbReference type="PROSITE" id="PS00154">
    <property type="entry name" value="ATPASE_E1_E2"/>
    <property type="match status" value="1"/>
</dbReference>
<dbReference type="Pfam" id="PF00689">
    <property type="entry name" value="Cation_ATPase_C"/>
    <property type="match status" value="1"/>
</dbReference>
<dbReference type="InterPro" id="IPR023298">
    <property type="entry name" value="ATPase_P-typ_TM_dom_sf"/>
</dbReference>
<dbReference type="Pfam" id="PF00122">
    <property type="entry name" value="E1-E2_ATPase"/>
    <property type="match status" value="1"/>
</dbReference>
<dbReference type="PRINTS" id="PR00121">
    <property type="entry name" value="NAKATPASE"/>
</dbReference>
<reference evidence="12 13" key="1">
    <citation type="submission" date="2019-05" db="EMBL/GenBank/DDBJ databases">
        <title>Emergence of the Ug99 lineage of the wheat stem rust pathogen through somatic hybridization.</title>
        <authorList>
            <person name="Li F."/>
            <person name="Upadhyaya N.M."/>
            <person name="Sperschneider J."/>
            <person name="Matny O."/>
            <person name="Nguyen-Phuc H."/>
            <person name="Mago R."/>
            <person name="Raley C."/>
            <person name="Miller M.E."/>
            <person name="Silverstein K.A.T."/>
            <person name="Henningsen E."/>
            <person name="Hirsch C.D."/>
            <person name="Visser B."/>
            <person name="Pretorius Z.A."/>
            <person name="Steffenson B.J."/>
            <person name="Schwessinger B."/>
            <person name="Dodds P.N."/>
            <person name="Figueroa M."/>
        </authorList>
    </citation>
    <scope>NUCLEOTIDE SEQUENCE [LARGE SCALE GENOMIC DNA]</scope>
    <source>
        <strain evidence="12">21-0</strain>
    </source>
</reference>
<evidence type="ECO:0000256" key="7">
    <source>
        <dbReference type="ARBA" id="ARBA00022989"/>
    </source>
</evidence>
<proteinExistence type="predicted"/>
<evidence type="ECO:0000256" key="5">
    <source>
        <dbReference type="ARBA" id="ARBA00022840"/>
    </source>
</evidence>
<dbReference type="GO" id="GO:0030007">
    <property type="term" value="P:intracellular potassium ion homeostasis"/>
    <property type="evidence" value="ECO:0007669"/>
    <property type="project" value="TreeGrafter"/>
</dbReference>
<feature type="region of interest" description="Disordered" evidence="9">
    <location>
        <begin position="1"/>
        <end position="51"/>
    </location>
</feature>
<dbReference type="InterPro" id="IPR023299">
    <property type="entry name" value="ATPase_P-typ_cyto_dom_N"/>
</dbReference>
<dbReference type="InterPro" id="IPR018303">
    <property type="entry name" value="ATPase_P-typ_P_site"/>
</dbReference>
<name>A0A5B0P3L7_PUCGR</name>
<keyword evidence="6" id="KW-1278">Translocase</keyword>
<dbReference type="GO" id="GO:0005391">
    <property type="term" value="F:P-type sodium:potassium-exchanging transporter activity"/>
    <property type="evidence" value="ECO:0007669"/>
    <property type="project" value="TreeGrafter"/>
</dbReference>
<dbReference type="FunFam" id="3.40.1110.10:FF:000061">
    <property type="entry name" value="Potassium-transporting ATPase alpha chain 1"/>
    <property type="match status" value="1"/>
</dbReference>
<dbReference type="Gene3D" id="3.40.1110.10">
    <property type="entry name" value="Calcium-transporting ATPase, cytoplasmic domain N"/>
    <property type="match status" value="1"/>
</dbReference>
<accession>A0A5B0P3L7</accession>
<keyword evidence="5" id="KW-0067">ATP-binding</keyword>
<comment type="subcellular location">
    <subcellularLocation>
        <location evidence="1">Cell membrane</location>
        <topology evidence="1">Multi-pass membrane protein</topology>
    </subcellularLocation>
</comment>
<comment type="caution">
    <text evidence="12">The sequence shown here is derived from an EMBL/GenBank/DDBJ whole genome shotgun (WGS) entry which is preliminary data.</text>
</comment>
<feature type="transmembrane region" description="Helical" evidence="10">
    <location>
        <begin position="146"/>
        <end position="169"/>
    </location>
</feature>
<sequence>MSSEEIPEKAGIDELHDRSTNQLNTANPTGGISFADPKPPMSATIQGGRDLGLRRELTHDEKELANAGYEELESKMKAKALEGVSADISEHKLSPAKVAEAMGTSINLGNPSASSGLTAEEAQARLARDGPNQLTPPKKKSALRKYFDALLSLFNVLLILAGVLEYVLLAIDFENNKANEYLGAILIIVAFLNAFIEWYQGQKADAILASFLSMMPPSCKIVRGGEISSIPAQELVKGDIVFIKMGDKVPADLVLFSASDVKVDNSSSHRKDLFLPKEILSALSKPAISYLSEGFGIVVRTGDHTFIGQIAGLTGGEADNKSPLAQEIDDFIITAIIFFGVGIGTTYKGKIAATVTFAVSVLVAWVPEGLPKRMAKAKVLVKDLQGVETLGALTMLATDKTGTLTRNQMTVTAMWTNLKMSSAFESHNDEAEVQHFKKEDLGVREILDICTLCSKVKFDKMDIPFEQREILGDATESGLTRFAGKNLEFDQVREKHPEAYSIPFNSTAKWALVVSQKPHANGDLTLYLKGAPERVLERCSHVLINGESVPVTEQFKKDYGEAYQYMASRGHRVIACAQLLLPGDQFPRDFEFSKKDDNCPTENLCFVGLISLEDPPKHGVREAIGQLRSAGIKVVMAIARKINLVIGHTKESLAKATGRQVEEIHEDEVDAVVVHGDAIDSLQGWEWDTILNKTEIVFARTHKLEIVKRAQALGHIVGVTGDGVNDSPALKKADLGIAMNISGSDVSKEAANMILLDDNFASVVDGVREGRLIFTNLKRSIQYTVTHSVPEVIPQLLYVIVPIPLPLSAILILVIDLGFELFAALSFAWDCPESSEVLMTTMPRKPVTDRSIMQLKKKALRRTRTNHMDVEAGNEKPQSRIGHALRNAVDNVKKPFSKWWWDDLLEKSDGEALVDGSLLSYSYLQAGMIETVGCMMAYFVIFNYNHFTPRDLQLAQKAGIYFTDKSPPYTNLAGRVIDSTDQTEALAQAQGMFYMSIFLMQCFNMFAVKAKLKFPFGKAAIGNKWNFVGALAGAVLAAFIIYVPPLRVVFGASHRILPLFWLIPIAFGFLILLWASGRVLVLRKKLLSSSVKPPKGLMMHPTKRTMSIRSTSAKRQ</sequence>
<dbReference type="PRINTS" id="PR00119">
    <property type="entry name" value="CATATPASE"/>
</dbReference>
<dbReference type="FunFam" id="3.40.50.1000:FF:000083">
    <property type="entry name" value="Sodium/potassium-transporting ATPase subunit alpha"/>
    <property type="match status" value="1"/>
</dbReference>
<dbReference type="EMBL" id="VSWC01000072">
    <property type="protein sequence ID" value="KAA1095546.1"/>
    <property type="molecule type" value="Genomic_DNA"/>
</dbReference>
<feature type="transmembrane region" description="Helical" evidence="10">
    <location>
        <begin position="992"/>
        <end position="1012"/>
    </location>
</feature>
<dbReference type="Pfam" id="PF00690">
    <property type="entry name" value="Cation_ATPase_N"/>
    <property type="match status" value="1"/>
</dbReference>
<dbReference type="SUPFAM" id="SSF81660">
    <property type="entry name" value="Metal cation-transporting ATPase, ATP-binding domain N"/>
    <property type="match status" value="1"/>
</dbReference>
<keyword evidence="3 10" id="KW-0812">Transmembrane</keyword>
<keyword evidence="8 10" id="KW-0472">Membrane</keyword>
<evidence type="ECO:0000256" key="10">
    <source>
        <dbReference type="SAM" id="Phobius"/>
    </source>
</evidence>
<evidence type="ECO:0000256" key="9">
    <source>
        <dbReference type="SAM" id="MobiDB-lite"/>
    </source>
</evidence>
<dbReference type="SUPFAM" id="SSF81665">
    <property type="entry name" value="Calcium ATPase, transmembrane domain M"/>
    <property type="match status" value="2"/>
</dbReference>
<dbReference type="Pfam" id="PF13246">
    <property type="entry name" value="Cation_ATPase"/>
    <property type="match status" value="1"/>
</dbReference>
<dbReference type="InterPro" id="IPR004014">
    <property type="entry name" value="ATPase_P-typ_cation-transptr_N"/>
</dbReference>
<evidence type="ECO:0000256" key="6">
    <source>
        <dbReference type="ARBA" id="ARBA00022967"/>
    </source>
</evidence>
<dbReference type="InterPro" id="IPR006068">
    <property type="entry name" value="ATPase_P-typ_cation-transptr_C"/>
</dbReference>
<dbReference type="NCBIfam" id="TIGR01494">
    <property type="entry name" value="ATPase_P-type"/>
    <property type="match status" value="1"/>
</dbReference>
<protein>
    <recommendedName>
        <fullName evidence="11">Cation-transporting P-type ATPase N-terminal domain-containing protein</fullName>
    </recommendedName>
</protein>
<dbReference type="GO" id="GO:1902600">
    <property type="term" value="P:proton transmembrane transport"/>
    <property type="evidence" value="ECO:0007669"/>
    <property type="project" value="TreeGrafter"/>
</dbReference>
<evidence type="ECO:0000313" key="13">
    <source>
        <dbReference type="Proteomes" id="UP000324748"/>
    </source>
</evidence>
<keyword evidence="2" id="KW-1003">Cell membrane</keyword>
<evidence type="ECO:0000256" key="1">
    <source>
        <dbReference type="ARBA" id="ARBA00004651"/>
    </source>
</evidence>